<keyword evidence="2" id="KW-1185">Reference proteome</keyword>
<reference evidence="1 2" key="1">
    <citation type="journal article" date="2019" name="Commun. Biol.">
        <title>The bagworm genome reveals a unique fibroin gene that provides high tensile strength.</title>
        <authorList>
            <person name="Kono N."/>
            <person name="Nakamura H."/>
            <person name="Ohtoshi R."/>
            <person name="Tomita M."/>
            <person name="Numata K."/>
            <person name="Arakawa K."/>
        </authorList>
    </citation>
    <scope>NUCLEOTIDE SEQUENCE [LARGE SCALE GENOMIC DNA]</scope>
</reference>
<organism evidence="1 2">
    <name type="scientific">Eumeta variegata</name>
    <name type="common">Bagworm moth</name>
    <name type="synonym">Eumeta japonica</name>
    <dbReference type="NCBI Taxonomy" id="151549"/>
    <lineage>
        <taxon>Eukaryota</taxon>
        <taxon>Metazoa</taxon>
        <taxon>Ecdysozoa</taxon>
        <taxon>Arthropoda</taxon>
        <taxon>Hexapoda</taxon>
        <taxon>Insecta</taxon>
        <taxon>Pterygota</taxon>
        <taxon>Neoptera</taxon>
        <taxon>Endopterygota</taxon>
        <taxon>Lepidoptera</taxon>
        <taxon>Glossata</taxon>
        <taxon>Ditrysia</taxon>
        <taxon>Tineoidea</taxon>
        <taxon>Psychidae</taxon>
        <taxon>Oiketicinae</taxon>
        <taxon>Eumeta</taxon>
    </lineage>
</organism>
<protein>
    <submittedName>
        <fullName evidence="1">Uncharacterized protein</fullName>
    </submittedName>
</protein>
<dbReference type="Proteomes" id="UP000299102">
    <property type="component" value="Unassembled WGS sequence"/>
</dbReference>
<dbReference type="AlphaFoldDB" id="A0A4C2AAJ5"/>
<comment type="caution">
    <text evidence="1">The sequence shown here is derived from an EMBL/GenBank/DDBJ whole genome shotgun (WGS) entry which is preliminary data.</text>
</comment>
<evidence type="ECO:0000313" key="2">
    <source>
        <dbReference type="Proteomes" id="UP000299102"/>
    </source>
</evidence>
<proteinExistence type="predicted"/>
<dbReference type="EMBL" id="BGZK01002839">
    <property type="protein sequence ID" value="GBP96842.1"/>
    <property type="molecule type" value="Genomic_DNA"/>
</dbReference>
<evidence type="ECO:0000313" key="1">
    <source>
        <dbReference type="EMBL" id="GBP96842.1"/>
    </source>
</evidence>
<gene>
    <name evidence="1" type="ORF">EVAR_69719_1</name>
</gene>
<accession>A0A4C2AAJ5</accession>
<sequence length="193" mass="21777">MYSHLCRTYRGTDMLRSCWLQQKTGHASNANSSHTFDSDPDPTLVFVPNPVVNFGPSTAFESDFSPVRDSFPRPAPNSDSATSRCFHLDEARGNTLTLSYRSRAIDRALLTRYQRYDVTPPYLRLRATRPFQEHGPPEALGEVVCGRCLELERIGRWTGREIARSALSLARSAQAERDNESCFFVRAAAFIDL</sequence>
<name>A0A4C2AAJ5_EUMVA</name>